<dbReference type="Pfam" id="PF10103">
    <property type="entry name" value="Zincin_2"/>
    <property type="match status" value="1"/>
</dbReference>
<accession>A0ABN2ZPZ4</accession>
<dbReference type="SUPFAM" id="SSF55486">
    <property type="entry name" value="Metalloproteases ('zincins'), catalytic domain"/>
    <property type="match status" value="1"/>
</dbReference>
<keyword evidence="3" id="KW-1185">Reference proteome</keyword>
<dbReference type="InterPro" id="IPR042271">
    <property type="entry name" value="Zinicin_2_N"/>
</dbReference>
<dbReference type="NCBIfam" id="TIGR03624">
    <property type="entry name" value="putative hydrolase"/>
    <property type="match status" value="1"/>
</dbReference>
<organism evidence="2 3">
    <name type="scientific">Nocardioides koreensis</name>
    <dbReference type="NCBI Taxonomy" id="433651"/>
    <lineage>
        <taxon>Bacteria</taxon>
        <taxon>Bacillati</taxon>
        <taxon>Actinomycetota</taxon>
        <taxon>Actinomycetes</taxon>
        <taxon>Propionibacteriales</taxon>
        <taxon>Nocardioidaceae</taxon>
        <taxon>Nocardioides</taxon>
    </lineage>
</organism>
<feature type="region of interest" description="Disordered" evidence="1">
    <location>
        <begin position="435"/>
        <end position="454"/>
    </location>
</feature>
<dbReference type="GO" id="GO:0008237">
    <property type="term" value="F:metallopeptidase activity"/>
    <property type="evidence" value="ECO:0007669"/>
    <property type="project" value="UniProtKB-KW"/>
</dbReference>
<dbReference type="Gene3D" id="1.20.150.30">
    <property type="entry name" value="Zincin-like metallopeptidase, N-terminal domain"/>
    <property type="match status" value="1"/>
</dbReference>
<feature type="compositionally biased region" description="Low complexity" evidence="1">
    <location>
        <begin position="1"/>
        <end position="19"/>
    </location>
</feature>
<feature type="region of interest" description="Disordered" evidence="1">
    <location>
        <begin position="1"/>
        <end position="41"/>
    </location>
</feature>
<dbReference type="PANTHER" id="PTHR39420:SF2">
    <property type="entry name" value="HYDROLASE"/>
    <property type="match status" value="1"/>
</dbReference>
<dbReference type="PANTHER" id="PTHR39420">
    <property type="match status" value="1"/>
</dbReference>
<sequence length="454" mass="47982">MSNNPGDTPDQPDDGGQNPFKGTPFEQFFGSAGLGGSLGGGPGGMPDLGALFSQIQSLMQPYDGPINWDFALDTARKIVAQQPDPSPTQKQKDAVADAVRLADHWLDDTTSFPSGVTSTAAWSRAEWIVGTTDVWKVLVEPIADGSVQALGSALPEEARAASGPMLGILGKAVGAMLASQVGSGLGALAAEVLSVSDIGLPLAPAGKAALLPANVAAFAEGLDVPEDDVVLYLALREAAHQRLFAHVPWLREHLIGAVADYARGMEINAEGLQSRIEEQMRGVDPTNPESMQQLLEGGMFDLPQSPTQKAALERLEVTLALVEGWVDEVVHEATHERMPTAARLQEAFRRRRAAGGPAEQTFATLVGLELRPRRLRDASTLWGSLRTRQGLEARDGVWMHPDLLPTAADLDDPLGFREDASAPAELSDDDFDAALRDLLDGGDGSGSAPGSPAE</sequence>
<gene>
    <name evidence="2" type="ORF">GCM10009844_20700</name>
</gene>
<reference evidence="2 3" key="1">
    <citation type="journal article" date="2019" name="Int. J. Syst. Evol. Microbiol.">
        <title>The Global Catalogue of Microorganisms (GCM) 10K type strain sequencing project: providing services to taxonomists for standard genome sequencing and annotation.</title>
        <authorList>
            <consortium name="The Broad Institute Genomics Platform"/>
            <consortium name="The Broad Institute Genome Sequencing Center for Infectious Disease"/>
            <person name="Wu L."/>
            <person name="Ma J."/>
        </authorList>
    </citation>
    <scope>NUCLEOTIDE SEQUENCE [LARGE SCALE GENOMIC DNA]</scope>
    <source>
        <strain evidence="2 3">JCM 16022</strain>
    </source>
</reference>
<evidence type="ECO:0000313" key="3">
    <source>
        <dbReference type="Proteomes" id="UP001501771"/>
    </source>
</evidence>
<dbReference type="EMBL" id="BAAAQR010000005">
    <property type="protein sequence ID" value="GAA2145651.1"/>
    <property type="molecule type" value="Genomic_DNA"/>
</dbReference>
<dbReference type="Proteomes" id="UP001501771">
    <property type="component" value="Unassembled WGS sequence"/>
</dbReference>
<keyword evidence="2" id="KW-0378">Hydrolase</keyword>
<evidence type="ECO:0000313" key="2">
    <source>
        <dbReference type="EMBL" id="GAA2145651.1"/>
    </source>
</evidence>
<comment type="caution">
    <text evidence="2">The sequence shown here is derived from an EMBL/GenBank/DDBJ whole genome shotgun (WGS) entry which is preliminary data.</text>
</comment>
<dbReference type="InterPro" id="IPR018766">
    <property type="entry name" value="Zinicin_2"/>
</dbReference>
<keyword evidence="2" id="KW-0482">Metalloprotease</keyword>
<proteinExistence type="predicted"/>
<evidence type="ECO:0000256" key="1">
    <source>
        <dbReference type="SAM" id="MobiDB-lite"/>
    </source>
</evidence>
<protein>
    <submittedName>
        <fullName evidence="2">Zinc-dependent metalloprotease</fullName>
    </submittedName>
</protein>
<feature type="compositionally biased region" description="Gly residues" evidence="1">
    <location>
        <begin position="32"/>
        <end position="41"/>
    </location>
</feature>
<feature type="region of interest" description="Disordered" evidence="1">
    <location>
        <begin position="409"/>
        <end position="428"/>
    </location>
</feature>
<name>A0ABN2ZPZ4_9ACTN</name>
<keyword evidence="2" id="KW-0645">Protease</keyword>
<dbReference type="RefSeq" id="WP_344151120.1">
    <property type="nucleotide sequence ID" value="NZ_BAAAQR010000005.1"/>
</dbReference>